<gene>
    <name evidence="2" type="ordered locus">Intca_0971</name>
</gene>
<dbReference type="KEGG" id="ica:Intca_0971"/>
<dbReference type="InterPro" id="IPR052718">
    <property type="entry name" value="NmrA-type_oxidoreductase"/>
</dbReference>
<dbReference type="HOGENOM" id="CLU_007383_10_4_11"/>
<dbReference type="EMBL" id="CP002343">
    <property type="protein sequence ID" value="ADU47495.1"/>
    <property type="molecule type" value="Genomic_DNA"/>
</dbReference>
<dbReference type="InterPro" id="IPR036291">
    <property type="entry name" value="NAD(P)-bd_dom_sf"/>
</dbReference>
<dbReference type="Gene3D" id="3.90.25.10">
    <property type="entry name" value="UDP-galactose 4-epimerase, domain 1"/>
    <property type="match status" value="1"/>
</dbReference>
<dbReference type="Proteomes" id="UP000008914">
    <property type="component" value="Chromosome"/>
</dbReference>
<dbReference type="eggNOG" id="COG0702">
    <property type="taxonomic scope" value="Bacteria"/>
</dbReference>
<evidence type="ECO:0000259" key="1">
    <source>
        <dbReference type="Pfam" id="PF13460"/>
    </source>
</evidence>
<evidence type="ECO:0000313" key="2">
    <source>
        <dbReference type="EMBL" id="ADU47495.1"/>
    </source>
</evidence>
<evidence type="ECO:0000313" key="3">
    <source>
        <dbReference type="Proteomes" id="UP000008914"/>
    </source>
</evidence>
<reference evidence="2 3" key="1">
    <citation type="journal article" date="2010" name="Stand. Genomic Sci.">
        <title>Complete genome sequence of Intrasporangium calvum type strain (7 KIP).</title>
        <authorList>
            <person name="Del Rio T.G."/>
            <person name="Chertkov O."/>
            <person name="Yasawong M."/>
            <person name="Lucas S."/>
            <person name="Deshpande S."/>
            <person name="Cheng J.F."/>
            <person name="Detter C."/>
            <person name="Tapia R."/>
            <person name="Han C."/>
            <person name="Goodwin L."/>
            <person name="Pitluck S."/>
            <person name="Liolios K."/>
            <person name="Ivanova N."/>
            <person name="Mavromatis K."/>
            <person name="Pati A."/>
            <person name="Chen A."/>
            <person name="Palaniappan K."/>
            <person name="Land M."/>
            <person name="Hauser L."/>
            <person name="Chang Y.J."/>
            <person name="Jeffries C.D."/>
            <person name="Rohde M."/>
            <person name="Pukall R."/>
            <person name="Sikorski J."/>
            <person name="Goker M."/>
            <person name="Woyke T."/>
            <person name="Bristow J."/>
            <person name="Eisen J.A."/>
            <person name="Markowitz V."/>
            <person name="Hugenholtz P."/>
            <person name="Kyrpides N.C."/>
            <person name="Klenk H.P."/>
            <person name="Lapidus A."/>
        </authorList>
    </citation>
    <scope>NUCLEOTIDE SEQUENCE [LARGE SCALE GENOMIC DNA]</scope>
    <source>
        <strain evidence="3">ATCC 23552 / DSM 43043 / JCM 3097 / NBRC 12989 / 7 KIP</strain>
    </source>
</reference>
<protein>
    <recommendedName>
        <fullName evidence="1">NAD(P)-binding domain-containing protein</fullName>
    </recommendedName>
</protein>
<dbReference type="STRING" id="710696.Intca_0971"/>
<dbReference type="InterPro" id="IPR016040">
    <property type="entry name" value="NAD(P)-bd_dom"/>
</dbReference>
<dbReference type="CDD" id="cd05269">
    <property type="entry name" value="TMR_SDR_a"/>
    <property type="match status" value="1"/>
</dbReference>
<dbReference type="PANTHER" id="PTHR47129:SF1">
    <property type="entry name" value="NMRA-LIKE DOMAIN-CONTAINING PROTEIN"/>
    <property type="match status" value="1"/>
</dbReference>
<accession>E6SCU0</accession>
<dbReference type="PANTHER" id="PTHR47129">
    <property type="entry name" value="QUINONE OXIDOREDUCTASE 2"/>
    <property type="match status" value="1"/>
</dbReference>
<feature type="domain" description="NAD(P)-binding" evidence="1">
    <location>
        <begin position="17"/>
        <end position="196"/>
    </location>
</feature>
<organism evidence="2 3">
    <name type="scientific">Intrasporangium calvum (strain ATCC 23552 / DSM 43043 / JCM 3097 / NBRC 12989 / NCIMB 10167 / NRRL B-3866 / 7 KIP)</name>
    <dbReference type="NCBI Taxonomy" id="710696"/>
    <lineage>
        <taxon>Bacteria</taxon>
        <taxon>Bacillati</taxon>
        <taxon>Actinomycetota</taxon>
        <taxon>Actinomycetes</taxon>
        <taxon>Micrococcales</taxon>
        <taxon>Intrasporangiaceae</taxon>
        <taxon>Intrasporangium</taxon>
    </lineage>
</organism>
<sequence>MAAATERDPFMTILVTGATGPFGRLTIDALLGRGIPAGEVAALVRDPGRAEDLAARGIDVRVGSYDEPETLDAAFAGVDRVVFVSGNAVGQRVPQHQNVVDAAARAGVSLVAYTSIVRADTSTLGLAAEHRATEAMLAQSGVPHVLLRNSWYLENYTAQIPTQLEHGAVLGSAGDGRLSAATRADLAEAAAAVVAEDGHAGRAYELGGDTPFTLSDYAAELAAQSGRPVVYQDLPVAEFAAVLVGAGLPEGYAMALATSDEAIKDGALLVETGDLSRLIGRPTTSLSDAIRAAL</sequence>
<dbReference type="Gene3D" id="3.40.50.720">
    <property type="entry name" value="NAD(P)-binding Rossmann-like Domain"/>
    <property type="match status" value="1"/>
</dbReference>
<dbReference type="AlphaFoldDB" id="E6SCU0"/>
<proteinExistence type="predicted"/>
<dbReference type="Pfam" id="PF13460">
    <property type="entry name" value="NAD_binding_10"/>
    <property type="match status" value="1"/>
</dbReference>
<keyword evidence="3" id="KW-1185">Reference proteome</keyword>
<dbReference type="SUPFAM" id="SSF51735">
    <property type="entry name" value="NAD(P)-binding Rossmann-fold domains"/>
    <property type="match status" value="1"/>
</dbReference>
<name>E6SCU0_INTC7</name>